<dbReference type="PANTHER" id="PTHR31306">
    <property type="entry name" value="ALPHA-1,6-MANNOSYLTRANSFERASE MNN11-RELATED"/>
    <property type="match status" value="1"/>
</dbReference>
<sequence>MIEKNVPPKETRGLYIKVVLFMLFGAAAVTFGKEFKYLQGEIGNTNSYTKIVNQGGEGQGGGLRIPTSPIEQNPDIAAADNEEDGGGGDGEGLRIAMLTVSANKMLDDPSKRYGEEKAIVTSPMSIDNKVRYCLHQGWDLVIGGVLGDHVPKEDVRGRQMEERSSRWLKIYHILRIFDNYDIIVWMDLDTLMTTSDINMVEYFDGDKDLHLTDDWGNWKRINSGVFGFRTTDWTRKFFEDVWMHNDGGKGVSDQRSINHVLEHRSEEERQAKVDILDRSIFNAFPRILEGENKYIVVGMVLPEVNVNLDGDANENSLVIHFAGAFAGCCNNSNRIPDGMLIQYVAMLIRFQSRYLSSFKADAPALDPPAGTTLGIGAPKAIRKASDVIDRMEKIKVEMLPAIEGGKETLNDKNITSTLRESLLYQISEFIP</sequence>
<dbReference type="PANTHER" id="PTHR31306:SF4">
    <property type="entry name" value="ALPHA-1,2-GALACTOSYLTRANSFERASE"/>
    <property type="match status" value="1"/>
</dbReference>
<keyword evidence="6" id="KW-0472">Membrane</keyword>
<accession>A0A9W7GGU3</accession>
<feature type="region of interest" description="Disordered" evidence="5">
    <location>
        <begin position="53"/>
        <end position="88"/>
    </location>
</feature>
<dbReference type="InterPro" id="IPR008630">
    <property type="entry name" value="Glyco_trans_34"/>
</dbReference>
<organism evidence="8 9">
    <name type="scientific">Triparma columacea</name>
    <dbReference type="NCBI Taxonomy" id="722753"/>
    <lineage>
        <taxon>Eukaryota</taxon>
        <taxon>Sar</taxon>
        <taxon>Stramenopiles</taxon>
        <taxon>Ochrophyta</taxon>
        <taxon>Bolidophyceae</taxon>
        <taxon>Parmales</taxon>
        <taxon>Triparmaceae</taxon>
        <taxon>Triparma</taxon>
    </lineage>
</organism>
<dbReference type="InterPro" id="IPR005069">
    <property type="entry name" value="Nucl-diP-sugar_transferase"/>
</dbReference>
<dbReference type="OrthoDB" id="205108at2759"/>
<evidence type="ECO:0000313" key="8">
    <source>
        <dbReference type="EMBL" id="GMI43619.1"/>
    </source>
</evidence>
<keyword evidence="6" id="KW-1133">Transmembrane helix</keyword>
<evidence type="ECO:0000256" key="4">
    <source>
        <dbReference type="ARBA" id="ARBA00022679"/>
    </source>
</evidence>
<feature type="transmembrane region" description="Helical" evidence="6">
    <location>
        <begin position="14"/>
        <end position="32"/>
    </location>
</feature>
<comment type="similarity">
    <text evidence="2">Belongs to the glycosyltransferase 77 family.</text>
</comment>
<evidence type="ECO:0000256" key="3">
    <source>
        <dbReference type="ARBA" id="ARBA00022676"/>
    </source>
</evidence>
<reference evidence="9" key="1">
    <citation type="journal article" date="2023" name="Commun. Biol.">
        <title>Genome analysis of Parmales, the sister group of diatoms, reveals the evolutionary specialization of diatoms from phago-mixotrophs to photoautotrophs.</title>
        <authorList>
            <person name="Ban H."/>
            <person name="Sato S."/>
            <person name="Yoshikawa S."/>
            <person name="Yamada K."/>
            <person name="Nakamura Y."/>
            <person name="Ichinomiya M."/>
            <person name="Sato N."/>
            <person name="Blanc-Mathieu R."/>
            <person name="Endo H."/>
            <person name="Kuwata A."/>
            <person name="Ogata H."/>
        </authorList>
    </citation>
    <scope>NUCLEOTIDE SEQUENCE [LARGE SCALE GENOMIC DNA]</scope>
</reference>
<evidence type="ECO:0000259" key="7">
    <source>
        <dbReference type="Pfam" id="PF03407"/>
    </source>
</evidence>
<name>A0A9W7GGU3_9STRA</name>
<evidence type="ECO:0000256" key="2">
    <source>
        <dbReference type="ARBA" id="ARBA00007033"/>
    </source>
</evidence>
<comment type="caution">
    <text evidence="8">The sequence shown here is derived from an EMBL/GenBank/DDBJ whole genome shotgun (WGS) entry which is preliminary data.</text>
</comment>
<keyword evidence="4" id="KW-0808">Transferase</keyword>
<keyword evidence="3" id="KW-0328">Glycosyltransferase</keyword>
<dbReference type="GO" id="GO:0006487">
    <property type="term" value="P:protein N-linked glycosylation"/>
    <property type="evidence" value="ECO:0007669"/>
    <property type="project" value="TreeGrafter"/>
</dbReference>
<gene>
    <name evidence="8" type="ORF">TrCOL_g7824</name>
</gene>
<dbReference type="Proteomes" id="UP001165065">
    <property type="component" value="Unassembled WGS sequence"/>
</dbReference>
<keyword evidence="6" id="KW-0812">Transmembrane</keyword>
<dbReference type="AlphaFoldDB" id="A0A9W7GGU3"/>
<dbReference type="SUPFAM" id="SSF53448">
    <property type="entry name" value="Nucleotide-diphospho-sugar transferases"/>
    <property type="match status" value="1"/>
</dbReference>
<proteinExistence type="inferred from homology"/>
<evidence type="ECO:0000313" key="9">
    <source>
        <dbReference type="Proteomes" id="UP001165065"/>
    </source>
</evidence>
<keyword evidence="9" id="KW-1185">Reference proteome</keyword>
<dbReference type="Pfam" id="PF03407">
    <property type="entry name" value="Nucleotid_trans"/>
    <property type="match status" value="1"/>
</dbReference>
<dbReference type="GO" id="GO:0000139">
    <property type="term" value="C:Golgi membrane"/>
    <property type="evidence" value="ECO:0007669"/>
    <property type="project" value="TreeGrafter"/>
</dbReference>
<evidence type="ECO:0000256" key="6">
    <source>
        <dbReference type="SAM" id="Phobius"/>
    </source>
</evidence>
<evidence type="ECO:0000256" key="1">
    <source>
        <dbReference type="ARBA" id="ARBA00005664"/>
    </source>
</evidence>
<evidence type="ECO:0000256" key="5">
    <source>
        <dbReference type="SAM" id="MobiDB-lite"/>
    </source>
</evidence>
<protein>
    <recommendedName>
        <fullName evidence="7">Nucleotide-diphospho-sugar transferase domain-containing protein</fullName>
    </recommendedName>
</protein>
<dbReference type="InterPro" id="IPR029044">
    <property type="entry name" value="Nucleotide-diphossugar_trans"/>
</dbReference>
<dbReference type="GO" id="GO:0016757">
    <property type="term" value="F:glycosyltransferase activity"/>
    <property type="evidence" value="ECO:0007669"/>
    <property type="project" value="UniProtKB-KW"/>
</dbReference>
<feature type="domain" description="Nucleotide-diphospho-sugar transferase" evidence="7">
    <location>
        <begin position="162"/>
        <end position="286"/>
    </location>
</feature>
<dbReference type="EMBL" id="BRYA01001457">
    <property type="protein sequence ID" value="GMI43619.1"/>
    <property type="molecule type" value="Genomic_DNA"/>
</dbReference>
<dbReference type="Gene3D" id="3.90.550.10">
    <property type="entry name" value="Spore Coat Polysaccharide Biosynthesis Protein SpsA, Chain A"/>
    <property type="match status" value="1"/>
</dbReference>
<comment type="similarity">
    <text evidence="1">Belongs to the glycosyltransferase 34 family.</text>
</comment>